<dbReference type="SUPFAM" id="SSF51445">
    <property type="entry name" value="(Trans)glycosidases"/>
    <property type="match status" value="1"/>
</dbReference>
<dbReference type="EMBL" id="QVOD01000006">
    <property type="protein sequence ID" value="RFT67565.1"/>
    <property type="molecule type" value="Genomic_DNA"/>
</dbReference>
<dbReference type="GO" id="GO:0016052">
    <property type="term" value="P:carbohydrate catabolic process"/>
    <property type="evidence" value="ECO:0007669"/>
    <property type="project" value="TreeGrafter"/>
</dbReference>
<dbReference type="PATRIC" id="fig|1405.8.peg.4927"/>
<dbReference type="PANTHER" id="PTHR34135">
    <property type="entry name" value="LYSOZYME"/>
    <property type="match status" value="1"/>
</dbReference>
<dbReference type="GO" id="GO:0016998">
    <property type="term" value="P:cell wall macromolecule catabolic process"/>
    <property type="evidence" value="ECO:0007669"/>
    <property type="project" value="InterPro"/>
</dbReference>
<dbReference type="Pfam" id="PF01183">
    <property type="entry name" value="Glyco_hydro_25"/>
    <property type="match status" value="1"/>
</dbReference>
<dbReference type="RefSeq" id="WP_042983617.1">
    <property type="nucleotide sequence ID" value="NZ_JMQC01000008.1"/>
</dbReference>
<dbReference type="FunFam" id="3.20.20.80:FF:000103">
    <property type="entry name" value="N-acetylmuramoyl-L-alanine amidase"/>
    <property type="match status" value="1"/>
</dbReference>
<evidence type="ECO:0000256" key="1">
    <source>
        <dbReference type="ARBA" id="ARBA00010646"/>
    </source>
</evidence>
<dbReference type="PROSITE" id="PS51904">
    <property type="entry name" value="GLYCOSYL_HYDROL_F25_2"/>
    <property type="match status" value="1"/>
</dbReference>
<dbReference type="STRING" id="1405.B7492_12505"/>
<evidence type="ECO:0000313" key="3">
    <source>
        <dbReference type="EMBL" id="RFT67565.1"/>
    </source>
</evidence>
<sequence length="331" mass="37391">MGYIVDISKWNGNINWDVAALQLDLVIARVQDGSTTVDSMYQSYTVEMKKRGIPFGNYAFCRFVSIADARKEAQDFWNRGDKTAKFWVSDIEIQTMGDMQGGTQAFIDELRRLGAKKVGLYVGHHTYISFGARNIVADFTWIPRYGGNKPAYPCDLWQYTDTGNVPGIGKCDLNQLIGDKPLSWFVTSNQSVQIGSENSGQRNGIGVAVSKYADGYGVNLYENPANPQFTGRITKKIPYLILSGYWGGADKDMVCLGNEKQWVYLKHFDVQWFYAYSKYPPGYEIHTFDGPNGNDTGAVDGRVPYRVWNHQNGYVDIGKNTWIKEEHINIK</sequence>
<dbReference type="GO" id="GO:0009253">
    <property type="term" value="P:peptidoglycan catabolic process"/>
    <property type="evidence" value="ECO:0007669"/>
    <property type="project" value="InterPro"/>
</dbReference>
<name>A0A090YSH7_9BACI</name>
<organism evidence="2 4">
    <name type="scientific">Bacillus clarus</name>
    <dbReference type="NCBI Taxonomy" id="2338372"/>
    <lineage>
        <taxon>Bacteria</taxon>
        <taxon>Bacillati</taxon>
        <taxon>Bacillota</taxon>
        <taxon>Bacilli</taxon>
        <taxon>Bacillales</taxon>
        <taxon>Bacillaceae</taxon>
        <taxon>Bacillus</taxon>
        <taxon>Bacillus cereus group</taxon>
    </lineage>
</organism>
<accession>A0A090YSH7</accession>
<comment type="caution">
    <text evidence="2">The sequence shown here is derived from an EMBL/GenBank/DDBJ whole genome shotgun (WGS) entry which is preliminary data.</text>
</comment>
<dbReference type="GO" id="GO:0003796">
    <property type="term" value="F:lysozyme activity"/>
    <property type="evidence" value="ECO:0007669"/>
    <property type="project" value="InterPro"/>
</dbReference>
<reference evidence="2 4" key="1">
    <citation type="submission" date="2014-04" db="EMBL/GenBank/DDBJ databases">
        <authorList>
            <person name="Bishop-Lilly K.A."/>
            <person name="Broomall S.M."/>
            <person name="Chain P.S."/>
            <person name="Chertkov O."/>
            <person name="Coyne S.R."/>
            <person name="Daligault H.E."/>
            <person name="Davenport K.W."/>
            <person name="Erkkila T."/>
            <person name="Frey K.G."/>
            <person name="Gibbons H.S."/>
            <person name="Gu W."/>
            <person name="Jaissle J."/>
            <person name="Johnson S.L."/>
            <person name="Koroleva G.I."/>
            <person name="Ladner J.T."/>
            <person name="Lo C.-C."/>
            <person name="Minogue T.D."/>
            <person name="Munk C."/>
            <person name="Palacios G.F."/>
            <person name="Redden C.L."/>
            <person name="Rosenzweig C.N."/>
            <person name="Scholz M.B."/>
            <person name="Teshima H."/>
            <person name="Xu Y."/>
        </authorList>
    </citation>
    <scope>NUCLEOTIDE SEQUENCE [LARGE SCALE GENOMIC DNA]</scope>
    <source>
        <strain evidence="2 4">BHP</strain>
    </source>
</reference>
<dbReference type="Proteomes" id="UP000264294">
    <property type="component" value="Unassembled WGS sequence"/>
</dbReference>
<gene>
    <name evidence="3" type="ORF">D0U04_07240</name>
    <name evidence="2" type="ORF">DJ93_4784</name>
</gene>
<proteinExistence type="inferred from homology"/>
<dbReference type="Gene3D" id="3.20.20.80">
    <property type="entry name" value="Glycosidases"/>
    <property type="match status" value="1"/>
</dbReference>
<dbReference type="PANTHER" id="PTHR34135:SF1">
    <property type="entry name" value="GLYCOSYL HYDROLASE FAMILY 25"/>
    <property type="match status" value="1"/>
</dbReference>
<dbReference type="InterPro" id="IPR002053">
    <property type="entry name" value="Glyco_hydro_25"/>
</dbReference>
<dbReference type="CDD" id="cd06523">
    <property type="entry name" value="GH25_PlyB-like"/>
    <property type="match status" value="1"/>
</dbReference>
<protein>
    <submittedName>
        <fullName evidence="2">Glycosyl hydrolases 25 family protein</fullName>
    </submittedName>
    <submittedName>
        <fullName evidence="3">N-acetylmuramoyl-L-alanine amidase</fullName>
    </submittedName>
</protein>
<keyword evidence="5" id="KW-1185">Reference proteome</keyword>
<evidence type="ECO:0000313" key="2">
    <source>
        <dbReference type="EMBL" id="KFN01804.1"/>
    </source>
</evidence>
<dbReference type="AlphaFoldDB" id="A0A090YSH7"/>
<evidence type="ECO:0000313" key="5">
    <source>
        <dbReference type="Proteomes" id="UP000264294"/>
    </source>
</evidence>
<dbReference type="InterPro" id="IPR017853">
    <property type="entry name" value="GH"/>
</dbReference>
<comment type="similarity">
    <text evidence="1">Belongs to the glycosyl hydrolase 25 family.</text>
</comment>
<dbReference type="EMBL" id="JMQC01000008">
    <property type="protein sequence ID" value="KFN01804.1"/>
    <property type="molecule type" value="Genomic_DNA"/>
</dbReference>
<evidence type="ECO:0000313" key="4">
    <source>
        <dbReference type="Proteomes" id="UP000029389"/>
    </source>
</evidence>
<dbReference type="Proteomes" id="UP000029389">
    <property type="component" value="Unassembled WGS sequence"/>
</dbReference>
<reference evidence="3 5" key="2">
    <citation type="submission" date="2018-08" db="EMBL/GenBank/DDBJ databases">
        <title>Bacillus clarus sp. nov. strain PS00077A.</title>
        <authorList>
            <person name="Mendez Acevedo M."/>
            <person name="Carroll L."/>
            <person name="Mukherjee M."/>
            <person name="Wiedmann M."/>
            <person name="Kovac J."/>
        </authorList>
    </citation>
    <scope>NUCLEOTIDE SEQUENCE [LARGE SCALE GENOMIC DNA]</scope>
    <source>
        <strain evidence="3 5">PS00077A</strain>
    </source>
</reference>
<keyword evidence="2" id="KW-0378">Hydrolase</keyword>